<evidence type="ECO:0000313" key="3">
    <source>
        <dbReference type="Proteomes" id="UP000005090"/>
    </source>
</evidence>
<dbReference type="HOGENOM" id="CLU_207868_0_0_6"/>
<keyword evidence="3" id="KW-1185">Reference proteome</keyword>
<dbReference type="STRING" id="686340.Metal_2174"/>
<sequence length="63" mass="7354">MSIEKTTFPSRLILCFIVLIGLIVLHVIPLPILEILVLYVLVARPYWFKDLVEQIYAEKKPED</sequence>
<keyword evidence="1" id="KW-1133">Transmembrane helix</keyword>
<evidence type="ECO:0000313" key="2">
    <source>
        <dbReference type="EMBL" id="EIC29926.1"/>
    </source>
</evidence>
<feature type="transmembrane region" description="Helical" evidence="1">
    <location>
        <begin position="12"/>
        <end position="42"/>
    </location>
</feature>
<dbReference type="Proteomes" id="UP000005090">
    <property type="component" value="Chromosome"/>
</dbReference>
<protein>
    <submittedName>
        <fullName evidence="2">Uncharacterized protein</fullName>
    </submittedName>
</protein>
<dbReference type="EMBL" id="CM001475">
    <property type="protein sequence ID" value="EIC29926.1"/>
    <property type="molecule type" value="Genomic_DNA"/>
</dbReference>
<accession>H8GR99</accession>
<reference evidence="2 3" key="1">
    <citation type="journal article" date="2013" name="Genome Announc.">
        <title>Genome Sequence of the Obligate Gammaproteobacterial Methanotroph Methylomicrobium album Strain BG8.</title>
        <authorList>
            <person name="Kits K.D."/>
            <person name="Kalyuzhnaya M.G."/>
            <person name="Klotz M.G."/>
            <person name="Jetten M.S."/>
            <person name="Op den Camp H.J."/>
            <person name="Vuilleumier S."/>
            <person name="Bringel F."/>
            <person name="Dispirito A.A."/>
            <person name="Murrell J.C."/>
            <person name="Bruce D."/>
            <person name="Cheng J.F."/>
            <person name="Copeland A."/>
            <person name="Goodwin L."/>
            <person name="Hauser L."/>
            <person name="Lajus A."/>
            <person name="Land M.L."/>
            <person name="Lapidus A."/>
            <person name="Lucas S."/>
            <person name="Medigue C."/>
            <person name="Pitluck S."/>
            <person name="Woyke T."/>
            <person name="Zeytun A."/>
            <person name="Stein L.Y."/>
        </authorList>
    </citation>
    <scope>NUCLEOTIDE SEQUENCE [LARGE SCALE GENOMIC DNA]</scope>
    <source>
        <strain evidence="2 3">BG8</strain>
    </source>
</reference>
<gene>
    <name evidence="2" type="ORF">Metal_2174</name>
</gene>
<keyword evidence="1" id="KW-0812">Transmembrane</keyword>
<evidence type="ECO:0000256" key="1">
    <source>
        <dbReference type="SAM" id="Phobius"/>
    </source>
</evidence>
<name>H8GR99_METAL</name>
<keyword evidence="1" id="KW-0472">Membrane</keyword>
<dbReference type="AlphaFoldDB" id="H8GR99"/>
<proteinExistence type="predicted"/>
<organism evidence="2 3">
    <name type="scientific">Methylomicrobium album BG8</name>
    <dbReference type="NCBI Taxonomy" id="686340"/>
    <lineage>
        <taxon>Bacteria</taxon>
        <taxon>Pseudomonadati</taxon>
        <taxon>Pseudomonadota</taxon>
        <taxon>Gammaproteobacteria</taxon>
        <taxon>Methylococcales</taxon>
        <taxon>Methylococcaceae</taxon>
        <taxon>Methylomicrobium</taxon>
    </lineage>
</organism>
<dbReference type="RefSeq" id="WP_005372177.1">
    <property type="nucleotide sequence ID" value="NZ_CM001475.1"/>
</dbReference>